<proteinExistence type="predicted"/>
<dbReference type="EMBL" id="PTIX01000039">
    <property type="protein sequence ID" value="PPK61713.1"/>
    <property type="molecule type" value="Genomic_DNA"/>
</dbReference>
<evidence type="ECO:0000313" key="2">
    <source>
        <dbReference type="Proteomes" id="UP000239203"/>
    </source>
</evidence>
<protein>
    <submittedName>
        <fullName evidence="1">Para-aminobenzoate N-oxygenase AurF</fullName>
    </submittedName>
</protein>
<dbReference type="RefSeq" id="WP_104483387.1">
    <property type="nucleotide sequence ID" value="NZ_CP154825.1"/>
</dbReference>
<name>A0A2S6GC39_9PSEU</name>
<dbReference type="Proteomes" id="UP000239203">
    <property type="component" value="Unassembled WGS sequence"/>
</dbReference>
<dbReference type="Pfam" id="PF11583">
    <property type="entry name" value="AurF"/>
    <property type="match status" value="1"/>
</dbReference>
<sequence>MARALRPKDRDQVGARLLEASVRNTYDPHLDIDWAAPLAADKAYMPLERVSLYGTALWERLTPAQRIELSKHEIASIASVGLWFEIILIQLLVRYAYDLDPRSPHAQYALTEVGDETRHSIMFAKAIERFGVPNYGPGRLLHNLGRVYKTIAGGPSMFASVLVAEEATDRLQRSTMDDPEMQPLIRMVNRIHVIEEARHVRYAREEVVRSTPKLNRAELEWHRVMTAATAIAVMDALVHPRVYRSVGIDPREGRAAALANPHFRETRRWMVEKVIDFLTETDMIGGPSKRLWRRAGLLRS</sequence>
<dbReference type="AlphaFoldDB" id="A0A2S6GC39"/>
<dbReference type="Gene3D" id="1.10.620.20">
    <property type="entry name" value="Ribonucleotide Reductase, subunit A"/>
    <property type="match status" value="1"/>
</dbReference>
<dbReference type="SUPFAM" id="SSF47240">
    <property type="entry name" value="Ferritin-like"/>
    <property type="match status" value="1"/>
</dbReference>
<evidence type="ECO:0000313" key="1">
    <source>
        <dbReference type="EMBL" id="PPK61713.1"/>
    </source>
</evidence>
<accession>A0A2S6GC39</accession>
<gene>
    <name evidence="1" type="ORF">CLV40_13910</name>
</gene>
<comment type="caution">
    <text evidence="1">The sequence shown here is derived from an EMBL/GenBank/DDBJ whole genome shotgun (WGS) entry which is preliminary data.</text>
</comment>
<reference evidence="1 2" key="1">
    <citation type="submission" date="2018-02" db="EMBL/GenBank/DDBJ databases">
        <title>Genomic Encyclopedia of Archaeal and Bacterial Type Strains, Phase II (KMG-II): from individual species to whole genera.</title>
        <authorList>
            <person name="Goeker M."/>
        </authorList>
    </citation>
    <scope>NUCLEOTIDE SEQUENCE [LARGE SCALE GENOMIC DNA]</scope>
    <source>
        <strain evidence="1 2">YU 961-1</strain>
    </source>
</reference>
<organism evidence="1 2">
    <name type="scientific">Actinokineospora auranticolor</name>
    <dbReference type="NCBI Taxonomy" id="155976"/>
    <lineage>
        <taxon>Bacteria</taxon>
        <taxon>Bacillati</taxon>
        <taxon>Actinomycetota</taxon>
        <taxon>Actinomycetes</taxon>
        <taxon>Pseudonocardiales</taxon>
        <taxon>Pseudonocardiaceae</taxon>
        <taxon>Actinokineospora</taxon>
    </lineage>
</organism>
<dbReference type="OrthoDB" id="786532at2"/>
<keyword evidence="2" id="KW-1185">Reference proteome</keyword>
<dbReference type="InterPro" id="IPR009078">
    <property type="entry name" value="Ferritin-like_SF"/>
</dbReference>
<dbReference type="InterPro" id="IPR012348">
    <property type="entry name" value="RNR-like"/>
</dbReference>
<dbReference type="InterPro" id="IPR025859">
    <property type="entry name" value="AurF/CmlI"/>
</dbReference>
<dbReference type="GO" id="GO:0016491">
    <property type="term" value="F:oxidoreductase activity"/>
    <property type="evidence" value="ECO:0007669"/>
    <property type="project" value="InterPro"/>
</dbReference>